<feature type="domain" description="4Fe-4S ferredoxin-type" evidence="8">
    <location>
        <begin position="32"/>
        <end position="54"/>
    </location>
</feature>
<accession>A0A1M6JZ88</accession>
<dbReference type="PANTHER" id="PTHR24960">
    <property type="entry name" value="PHOTOSYSTEM I IRON-SULFUR CENTER-RELATED"/>
    <property type="match status" value="1"/>
</dbReference>
<keyword evidence="4" id="KW-0004">4Fe-4S</keyword>
<dbReference type="GO" id="GO:0046872">
    <property type="term" value="F:metal ion binding"/>
    <property type="evidence" value="ECO:0007669"/>
    <property type="project" value="UniProtKB-KW"/>
</dbReference>
<dbReference type="STRING" id="1122934.SAMN02745691_02096"/>
<dbReference type="GO" id="GO:0051539">
    <property type="term" value="F:4 iron, 4 sulfur cluster binding"/>
    <property type="evidence" value="ECO:0007669"/>
    <property type="project" value="UniProtKB-KW"/>
</dbReference>
<evidence type="ECO:0000256" key="1">
    <source>
        <dbReference type="ARBA" id="ARBA00001966"/>
    </source>
</evidence>
<keyword evidence="6" id="KW-0408">Iron</keyword>
<feature type="domain" description="4Fe-4S ferredoxin-type" evidence="8">
    <location>
        <begin position="1"/>
        <end position="29"/>
    </location>
</feature>
<evidence type="ECO:0000256" key="7">
    <source>
        <dbReference type="ARBA" id="ARBA00023014"/>
    </source>
</evidence>
<sequence length="54" mass="5437">MAAKANSKCVGCGACVRSCPVDAITTEDSKAVISDECVECGACISACPQRAISI</sequence>
<dbReference type="InterPro" id="IPR017896">
    <property type="entry name" value="4Fe4S_Fe-S-bd"/>
</dbReference>
<dbReference type="Pfam" id="PF13237">
    <property type="entry name" value="Fer4_10"/>
    <property type="match status" value="1"/>
</dbReference>
<evidence type="ECO:0000256" key="3">
    <source>
        <dbReference type="ARBA" id="ARBA00013529"/>
    </source>
</evidence>
<dbReference type="InterPro" id="IPR017900">
    <property type="entry name" value="4Fe4S_Fe_S_CS"/>
</dbReference>
<organism evidence="9 10">
    <name type="scientific">Parasporobacterium paucivorans DSM 15970</name>
    <dbReference type="NCBI Taxonomy" id="1122934"/>
    <lineage>
        <taxon>Bacteria</taxon>
        <taxon>Bacillati</taxon>
        <taxon>Bacillota</taxon>
        <taxon>Clostridia</taxon>
        <taxon>Lachnospirales</taxon>
        <taxon>Lachnospiraceae</taxon>
        <taxon>Parasporobacterium</taxon>
    </lineage>
</organism>
<evidence type="ECO:0000313" key="9">
    <source>
        <dbReference type="EMBL" id="SHJ52016.1"/>
    </source>
</evidence>
<evidence type="ECO:0000313" key="10">
    <source>
        <dbReference type="Proteomes" id="UP000184342"/>
    </source>
</evidence>
<evidence type="ECO:0000256" key="5">
    <source>
        <dbReference type="ARBA" id="ARBA00022723"/>
    </source>
</evidence>
<dbReference type="OrthoDB" id="9810688at2"/>
<dbReference type="PROSITE" id="PS00198">
    <property type="entry name" value="4FE4S_FER_1"/>
    <property type="match status" value="1"/>
</dbReference>
<name>A0A1M6JZ88_9FIRM</name>
<dbReference type="RefSeq" id="WP_073994357.1">
    <property type="nucleotide sequence ID" value="NZ_FQYT01000024.1"/>
</dbReference>
<evidence type="ECO:0000259" key="8">
    <source>
        <dbReference type="PROSITE" id="PS51379"/>
    </source>
</evidence>
<keyword evidence="5" id="KW-0479">Metal-binding</keyword>
<dbReference type="AlphaFoldDB" id="A0A1M6JZ88"/>
<reference evidence="9 10" key="1">
    <citation type="submission" date="2016-11" db="EMBL/GenBank/DDBJ databases">
        <authorList>
            <person name="Jaros S."/>
            <person name="Januszkiewicz K."/>
            <person name="Wedrychowicz H."/>
        </authorList>
    </citation>
    <scope>NUCLEOTIDE SEQUENCE [LARGE SCALE GENOMIC DNA]</scope>
    <source>
        <strain evidence="9 10">DSM 15970</strain>
    </source>
</reference>
<dbReference type="SUPFAM" id="SSF54862">
    <property type="entry name" value="4Fe-4S ferredoxins"/>
    <property type="match status" value="1"/>
</dbReference>
<keyword evidence="10" id="KW-1185">Reference proteome</keyword>
<dbReference type="Proteomes" id="UP000184342">
    <property type="component" value="Unassembled WGS sequence"/>
</dbReference>
<evidence type="ECO:0000256" key="6">
    <source>
        <dbReference type="ARBA" id="ARBA00023004"/>
    </source>
</evidence>
<comment type="cofactor">
    <cofactor evidence="1">
        <name>[4Fe-4S] cluster</name>
        <dbReference type="ChEBI" id="CHEBI:49883"/>
    </cofactor>
</comment>
<protein>
    <recommendedName>
        <fullName evidence="3">Ferredoxin</fullName>
    </recommendedName>
</protein>
<comment type="function">
    <text evidence="2">Ferredoxins are iron-sulfur proteins that transfer electrons in a wide variety of metabolic reactions.</text>
</comment>
<dbReference type="Gene3D" id="3.30.70.20">
    <property type="match status" value="2"/>
</dbReference>
<dbReference type="PANTHER" id="PTHR24960:SF79">
    <property type="entry name" value="PHOTOSYSTEM I IRON-SULFUR CENTER"/>
    <property type="match status" value="1"/>
</dbReference>
<dbReference type="InterPro" id="IPR050157">
    <property type="entry name" value="PSI_iron-sulfur_center"/>
</dbReference>
<dbReference type="EMBL" id="FQYT01000024">
    <property type="protein sequence ID" value="SHJ52016.1"/>
    <property type="molecule type" value="Genomic_DNA"/>
</dbReference>
<evidence type="ECO:0000256" key="4">
    <source>
        <dbReference type="ARBA" id="ARBA00022485"/>
    </source>
</evidence>
<keyword evidence="7" id="KW-0411">Iron-sulfur</keyword>
<gene>
    <name evidence="9" type="ORF">SAMN02745691_02096</name>
</gene>
<proteinExistence type="predicted"/>
<dbReference type="PROSITE" id="PS51379">
    <property type="entry name" value="4FE4S_FER_2"/>
    <property type="match status" value="2"/>
</dbReference>
<evidence type="ECO:0000256" key="2">
    <source>
        <dbReference type="ARBA" id="ARBA00003532"/>
    </source>
</evidence>